<dbReference type="PANTHER" id="PTHR44688:SF16">
    <property type="entry name" value="DNA-BINDING TRANSCRIPTIONAL ACTIVATOR DEVR_DOSR"/>
    <property type="match status" value="1"/>
</dbReference>
<feature type="domain" description="HTH luxR-type" evidence="6">
    <location>
        <begin position="379"/>
        <end position="449"/>
    </location>
</feature>
<feature type="transmembrane region" description="Helical" evidence="5">
    <location>
        <begin position="245"/>
        <end position="268"/>
    </location>
</feature>
<evidence type="ECO:0000259" key="6">
    <source>
        <dbReference type="PROSITE" id="PS50043"/>
    </source>
</evidence>
<dbReference type="GO" id="GO:0003677">
    <property type="term" value="F:DNA binding"/>
    <property type="evidence" value="ECO:0007669"/>
    <property type="project" value="UniProtKB-KW"/>
</dbReference>
<reference evidence="7 8" key="1">
    <citation type="submission" date="2020-07" db="EMBL/GenBank/DDBJ databases">
        <title>Sequencing the genomes of 1000 actinobacteria strains.</title>
        <authorList>
            <person name="Klenk H.-P."/>
        </authorList>
    </citation>
    <scope>NUCLEOTIDE SEQUENCE [LARGE SCALE GENOMIC DNA]</scope>
    <source>
        <strain evidence="7 8">DSM 23141</strain>
    </source>
</reference>
<feature type="transmembrane region" description="Helical" evidence="5">
    <location>
        <begin position="26"/>
        <end position="47"/>
    </location>
</feature>
<keyword evidence="5" id="KW-0812">Transmembrane</keyword>
<evidence type="ECO:0000256" key="5">
    <source>
        <dbReference type="SAM" id="Phobius"/>
    </source>
</evidence>
<keyword evidence="5" id="KW-1133">Transmembrane helix</keyword>
<feature type="transmembrane region" description="Helical" evidence="5">
    <location>
        <begin position="192"/>
        <end position="215"/>
    </location>
</feature>
<evidence type="ECO:0000256" key="3">
    <source>
        <dbReference type="ARBA" id="ARBA00023163"/>
    </source>
</evidence>
<evidence type="ECO:0000256" key="2">
    <source>
        <dbReference type="ARBA" id="ARBA00023125"/>
    </source>
</evidence>
<dbReference type="SMART" id="SM00421">
    <property type="entry name" value="HTH_LUXR"/>
    <property type="match status" value="1"/>
</dbReference>
<dbReference type="InterPro" id="IPR036388">
    <property type="entry name" value="WH-like_DNA-bd_sf"/>
</dbReference>
<dbReference type="EMBL" id="JACBZY010000001">
    <property type="protein sequence ID" value="NYG97696.1"/>
    <property type="molecule type" value="Genomic_DNA"/>
</dbReference>
<evidence type="ECO:0000256" key="1">
    <source>
        <dbReference type="ARBA" id="ARBA00023015"/>
    </source>
</evidence>
<feature type="region of interest" description="Disordered" evidence="4">
    <location>
        <begin position="450"/>
        <end position="473"/>
    </location>
</feature>
<dbReference type="Proteomes" id="UP000553888">
    <property type="component" value="Unassembled WGS sequence"/>
</dbReference>
<feature type="transmembrane region" description="Helical" evidence="5">
    <location>
        <begin position="59"/>
        <end position="78"/>
    </location>
</feature>
<comment type="caution">
    <text evidence="7">The sequence shown here is derived from an EMBL/GenBank/DDBJ whole genome shotgun (WGS) entry which is preliminary data.</text>
</comment>
<name>A0A852Y453_9MICO</name>
<dbReference type="GO" id="GO:0006355">
    <property type="term" value="P:regulation of DNA-templated transcription"/>
    <property type="evidence" value="ECO:0007669"/>
    <property type="project" value="InterPro"/>
</dbReference>
<proteinExistence type="predicted"/>
<gene>
    <name evidence="7" type="ORF">BJ979_000322</name>
</gene>
<dbReference type="AlphaFoldDB" id="A0A852Y453"/>
<keyword evidence="5" id="KW-0472">Membrane</keyword>
<evidence type="ECO:0000256" key="4">
    <source>
        <dbReference type="SAM" id="MobiDB-lite"/>
    </source>
</evidence>
<accession>A0A852Y453</accession>
<dbReference type="InterPro" id="IPR000792">
    <property type="entry name" value="Tscrpt_reg_LuxR_C"/>
</dbReference>
<dbReference type="Pfam" id="PF00196">
    <property type="entry name" value="GerE"/>
    <property type="match status" value="1"/>
</dbReference>
<keyword evidence="2 7" id="KW-0238">DNA-binding</keyword>
<dbReference type="PRINTS" id="PR00038">
    <property type="entry name" value="HTHLUXR"/>
</dbReference>
<keyword evidence="3" id="KW-0804">Transcription</keyword>
<dbReference type="CDD" id="cd06170">
    <property type="entry name" value="LuxR_C_like"/>
    <property type="match status" value="1"/>
</dbReference>
<feature type="transmembrane region" description="Helical" evidence="5">
    <location>
        <begin position="313"/>
        <end position="336"/>
    </location>
</feature>
<organism evidence="7 8">
    <name type="scientific">Schumannella luteola</name>
    <dbReference type="NCBI Taxonomy" id="472059"/>
    <lineage>
        <taxon>Bacteria</taxon>
        <taxon>Bacillati</taxon>
        <taxon>Actinomycetota</taxon>
        <taxon>Actinomycetes</taxon>
        <taxon>Micrococcales</taxon>
        <taxon>Microbacteriaceae</taxon>
        <taxon>Schumannella</taxon>
    </lineage>
</organism>
<dbReference type="InterPro" id="IPR016032">
    <property type="entry name" value="Sig_transdc_resp-reg_C-effctor"/>
</dbReference>
<dbReference type="Gene3D" id="1.10.10.10">
    <property type="entry name" value="Winged helix-like DNA-binding domain superfamily/Winged helix DNA-binding domain"/>
    <property type="match status" value="1"/>
</dbReference>
<feature type="transmembrane region" description="Helical" evidence="5">
    <location>
        <begin position="155"/>
        <end position="172"/>
    </location>
</feature>
<feature type="transmembrane region" description="Helical" evidence="5">
    <location>
        <begin position="115"/>
        <end position="134"/>
    </location>
</feature>
<evidence type="ECO:0000313" key="7">
    <source>
        <dbReference type="EMBL" id="NYG97696.1"/>
    </source>
</evidence>
<dbReference type="SUPFAM" id="SSF46894">
    <property type="entry name" value="C-terminal effector domain of the bipartite response regulators"/>
    <property type="match status" value="1"/>
</dbReference>
<feature type="transmembrane region" description="Helical" evidence="5">
    <location>
        <begin position="280"/>
        <end position="301"/>
    </location>
</feature>
<dbReference type="PROSITE" id="PS50043">
    <property type="entry name" value="HTH_LUXR_2"/>
    <property type="match status" value="1"/>
</dbReference>
<feature type="transmembrane region" description="Helical" evidence="5">
    <location>
        <begin position="342"/>
        <end position="363"/>
    </location>
</feature>
<evidence type="ECO:0000313" key="8">
    <source>
        <dbReference type="Proteomes" id="UP000553888"/>
    </source>
</evidence>
<dbReference type="PANTHER" id="PTHR44688">
    <property type="entry name" value="DNA-BINDING TRANSCRIPTIONAL ACTIVATOR DEVR_DOSR"/>
    <property type="match status" value="1"/>
</dbReference>
<sequence>MSTQADRPVAIAGPRGRLVAVRRPRAVTAAALLVTVGAVIAAVSLLLDALGGTATFVTHPVSVIAQGGSAVGVALLAARRAGLGDRRGGWWMLALAAALLGYLALGAVATRTAASASPAVVAVVVGLWSVWWAVPSTLVQLAALDAAGLRRRSTAAIGALVALMIGLAAFVTDSVAPFAGVAPAAPGAWRSSGLLDALTIVQGVIALAIPVGLAVRAVRLRRVVDVGAAARRRPRDAGMRSHSAALLLAAAAAIPPLLVVVCIGLAIARDPGAVDPAVGSVGYLVALSTGCLLAAGCLGAVRPASPAVVGRLIAGVLGGYALVALVIAATLLGSALAPAGPLAVALVGIVATALAAAAWWIAWRRLLAGIAANEPAPASAPRFAMLSPREHEVLALLADGARDAEIAARLHLSERTVESHLNRVFAKLGLDAADGRNRRILAVRAWAESGAPAPPANGLREKPDTAAGPIGRA</sequence>
<feature type="transmembrane region" description="Helical" evidence="5">
    <location>
        <begin position="90"/>
        <end position="109"/>
    </location>
</feature>
<keyword evidence="8" id="KW-1185">Reference proteome</keyword>
<protein>
    <submittedName>
        <fullName evidence="7">DNA-binding NarL/FixJ family response regulator</fullName>
    </submittedName>
</protein>
<keyword evidence="1" id="KW-0805">Transcription regulation</keyword>
<dbReference type="RefSeq" id="WP_218853409.1">
    <property type="nucleotide sequence ID" value="NZ_JACBZY010000001.1"/>
</dbReference>